<dbReference type="InterPro" id="IPR011344">
    <property type="entry name" value="ssDNA-bd"/>
</dbReference>
<evidence type="ECO:0000256" key="3">
    <source>
        <dbReference type="RuleBase" id="RU000524"/>
    </source>
</evidence>
<sequence length="248" mass="28151">MNKGRLIGRIAQDIKIETNNGNTFAGLSLDIDESWISNEELKSRTQRVHVKASGQVAEKLEIMKPIKGNLLMIEGRMNNYSREMDGQRLYFSEVRAFSAEIIRESHDAPNTHLNQNIFCFIGRLGSDPVLRTTPKGQMVSFDIACNEYYKGEKNTQWIKMAIFNKTAENAATILSRGRLVYVEGKVHTSEYEKDGEKKTSTGIIVRSWKALDKKPGFQGSNETFSQDSYQPDDETNGFYDADDDEIPF</sequence>
<dbReference type="AlphaFoldDB" id="A0A975B453"/>
<dbReference type="Gene3D" id="2.40.50.140">
    <property type="entry name" value="Nucleic acid-binding proteins"/>
    <property type="match status" value="2"/>
</dbReference>
<gene>
    <name evidence="5" type="ORF">dnl_06600</name>
</gene>
<organism evidence="5 6">
    <name type="scientific">Desulfonema limicola</name>
    <dbReference type="NCBI Taxonomy" id="45656"/>
    <lineage>
        <taxon>Bacteria</taxon>
        <taxon>Pseudomonadati</taxon>
        <taxon>Thermodesulfobacteriota</taxon>
        <taxon>Desulfobacteria</taxon>
        <taxon>Desulfobacterales</taxon>
        <taxon>Desulfococcaceae</taxon>
        <taxon>Desulfonema</taxon>
    </lineage>
</organism>
<keyword evidence="2" id="KW-0235">DNA replication</keyword>
<evidence type="ECO:0000313" key="5">
    <source>
        <dbReference type="EMBL" id="QTA78438.1"/>
    </source>
</evidence>
<comment type="caution">
    <text evidence="2">Lacks conserved residue(s) required for the propagation of feature annotation.</text>
</comment>
<dbReference type="EMBL" id="CP061799">
    <property type="protein sequence ID" value="QTA78438.1"/>
    <property type="molecule type" value="Genomic_DNA"/>
</dbReference>
<dbReference type="GO" id="GO:0009295">
    <property type="term" value="C:nucleoid"/>
    <property type="evidence" value="ECO:0007669"/>
    <property type="project" value="TreeGrafter"/>
</dbReference>
<keyword evidence="6" id="KW-1185">Reference proteome</keyword>
<dbReference type="PROSITE" id="PS50935">
    <property type="entry name" value="SSB"/>
    <property type="match status" value="2"/>
</dbReference>
<keyword evidence="2" id="KW-0233">DNA recombination</keyword>
<feature type="compositionally biased region" description="Acidic residues" evidence="4">
    <location>
        <begin position="230"/>
        <end position="248"/>
    </location>
</feature>
<protein>
    <recommendedName>
        <fullName evidence="2 3">Single-stranded DNA-binding protein</fullName>
        <shortName evidence="2">SSB</shortName>
    </recommendedName>
</protein>
<dbReference type="CDD" id="cd04496">
    <property type="entry name" value="SSB_OBF"/>
    <property type="match status" value="1"/>
</dbReference>
<keyword evidence="2" id="KW-0234">DNA repair</keyword>
<dbReference type="Pfam" id="PF00436">
    <property type="entry name" value="SSB"/>
    <property type="match status" value="2"/>
</dbReference>
<reference evidence="5" key="1">
    <citation type="journal article" date="2021" name="Microb. Physiol.">
        <title>Proteogenomic Insights into the Physiology of Marine, Sulfate-Reducing, Filamentous Desulfonema limicola and Desulfonema magnum.</title>
        <authorList>
            <person name="Schnaars V."/>
            <person name="Wohlbrand L."/>
            <person name="Scheve S."/>
            <person name="Hinrichs C."/>
            <person name="Reinhardt R."/>
            <person name="Rabus R."/>
        </authorList>
    </citation>
    <scope>NUCLEOTIDE SEQUENCE</scope>
    <source>
        <strain evidence="5">5ac10</strain>
    </source>
</reference>
<dbReference type="RefSeq" id="WP_207690297.1">
    <property type="nucleotide sequence ID" value="NZ_CP061799.1"/>
</dbReference>
<proteinExistence type="inferred from homology"/>
<dbReference type="KEGG" id="dli:dnl_06600"/>
<feature type="region of interest" description="Disordered" evidence="4">
    <location>
        <begin position="213"/>
        <end position="248"/>
    </location>
</feature>
<feature type="short sequence motif" description="Important for interaction with partner proteins" evidence="2">
    <location>
        <begin position="243"/>
        <end position="248"/>
    </location>
</feature>
<dbReference type="GO" id="GO:0006260">
    <property type="term" value="P:DNA replication"/>
    <property type="evidence" value="ECO:0007669"/>
    <property type="project" value="UniProtKB-UniRule"/>
</dbReference>
<evidence type="ECO:0000313" key="6">
    <source>
        <dbReference type="Proteomes" id="UP000663720"/>
    </source>
</evidence>
<dbReference type="PANTHER" id="PTHR10302:SF27">
    <property type="entry name" value="SINGLE-STRANDED DNA-BINDING PROTEIN"/>
    <property type="match status" value="1"/>
</dbReference>
<dbReference type="GO" id="GO:0003697">
    <property type="term" value="F:single-stranded DNA binding"/>
    <property type="evidence" value="ECO:0007669"/>
    <property type="project" value="UniProtKB-UniRule"/>
</dbReference>
<evidence type="ECO:0000256" key="4">
    <source>
        <dbReference type="SAM" id="MobiDB-lite"/>
    </source>
</evidence>
<keyword evidence="1 2" id="KW-0238">DNA-binding</keyword>
<name>A0A975B453_9BACT</name>
<dbReference type="GO" id="GO:0006281">
    <property type="term" value="P:DNA repair"/>
    <property type="evidence" value="ECO:0007669"/>
    <property type="project" value="UniProtKB-UniRule"/>
</dbReference>
<dbReference type="GO" id="GO:0006310">
    <property type="term" value="P:DNA recombination"/>
    <property type="evidence" value="ECO:0007669"/>
    <property type="project" value="UniProtKB-UniRule"/>
</dbReference>
<keyword evidence="2" id="KW-0227">DNA damage</keyword>
<dbReference type="InterPro" id="IPR012340">
    <property type="entry name" value="NA-bd_OB-fold"/>
</dbReference>
<accession>A0A975B453</accession>
<dbReference type="NCBIfam" id="TIGR00621">
    <property type="entry name" value="ssb"/>
    <property type="match status" value="1"/>
</dbReference>
<dbReference type="HAMAP" id="MF_00984">
    <property type="entry name" value="SSB"/>
    <property type="match status" value="1"/>
</dbReference>
<dbReference type="SUPFAM" id="SSF50249">
    <property type="entry name" value="Nucleic acid-binding proteins"/>
    <property type="match status" value="2"/>
</dbReference>
<evidence type="ECO:0000256" key="2">
    <source>
        <dbReference type="HAMAP-Rule" id="MF_00984"/>
    </source>
</evidence>
<dbReference type="Proteomes" id="UP000663720">
    <property type="component" value="Chromosome"/>
</dbReference>
<dbReference type="PANTHER" id="PTHR10302">
    <property type="entry name" value="SINGLE-STRANDED DNA-BINDING PROTEIN"/>
    <property type="match status" value="1"/>
</dbReference>
<feature type="compositionally biased region" description="Polar residues" evidence="4">
    <location>
        <begin position="218"/>
        <end position="229"/>
    </location>
</feature>
<comment type="function">
    <text evidence="2">Plays an important role in DNA replication, recombination and repair. Binds to ssDNA and to an array of partner proteins to recruit them to their sites of action during DNA metabolism.</text>
</comment>
<comment type="subunit">
    <text evidence="2">Homotetramer.</text>
</comment>
<dbReference type="InterPro" id="IPR000424">
    <property type="entry name" value="Primosome_PriB/ssb"/>
</dbReference>
<evidence type="ECO:0000256" key="1">
    <source>
        <dbReference type="ARBA" id="ARBA00023125"/>
    </source>
</evidence>